<accession>A0A418V0U5</accession>
<feature type="region of interest" description="Disordered" evidence="1">
    <location>
        <begin position="7"/>
        <end position="26"/>
    </location>
</feature>
<gene>
    <name evidence="2" type="ORF">D3875_21020</name>
</gene>
<protein>
    <submittedName>
        <fullName evidence="2">Uncharacterized protein</fullName>
    </submittedName>
</protein>
<evidence type="ECO:0000313" key="2">
    <source>
        <dbReference type="EMBL" id="RJF69449.1"/>
    </source>
</evidence>
<evidence type="ECO:0000256" key="1">
    <source>
        <dbReference type="SAM" id="MobiDB-lite"/>
    </source>
</evidence>
<reference evidence="2 3" key="1">
    <citation type="submission" date="2018-09" db="EMBL/GenBank/DDBJ databases">
        <authorList>
            <person name="Zhu H."/>
        </authorList>
    </citation>
    <scope>NUCLEOTIDE SEQUENCE [LARGE SCALE GENOMIC DNA]</scope>
    <source>
        <strain evidence="2 3">K2S05-167</strain>
    </source>
</reference>
<dbReference type="Proteomes" id="UP000286287">
    <property type="component" value="Unassembled WGS sequence"/>
</dbReference>
<name>A0A418V0U5_9DEIO</name>
<keyword evidence="3" id="KW-1185">Reference proteome</keyword>
<dbReference type="EMBL" id="QYUJ01000028">
    <property type="protein sequence ID" value="RJF69449.1"/>
    <property type="molecule type" value="Genomic_DNA"/>
</dbReference>
<sequence length="360" mass="37547">MLGLLTACGGGGGQSTPNPDQLNGAQLKGTLPAWPYGAMTPQLYTYGEESLKLMTGSTVSQTGEVSVTLPASPAQPFDLLGGCTFNGTRSVTSIKTDLADVLLFTGPDELLGQVTYVRNSDGFPLTHMYANQAATFNGTAICGSNTLKLNLTLHAGWNMVAAFNESGILNLASVTDPASVTLKLVKAQESVTLSTTDNSSLTLSPQKTETRAITFKQTGGIVGPVTLSTNIPGVVVTPSTITFSSTPGQALQAQAATPALRALSRLTGQAQLQAQALTTNVTFSLNDKATSTLGSEGLELKASQNGVELGKTSFAVSITAPHVKASFQEYLRLSAYRPLQRTSRSPWSRLTVSAGLSPSR</sequence>
<evidence type="ECO:0000313" key="3">
    <source>
        <dbReference type="Proteomes" id="UP000286287"/>
    </source>
</evidence>
<organism evidence="2 3">
    <name type="scientific">Deinococcus cavernae</name>
    <dbReference type="NCBI Taxonomy" id="2320857"/>
    <lineage>
        <taxon>Bacteria</taxon>
        <taxon>Thermotogati</taxon>
        <taxon>Deinococcota</taxon>
        <taxon>Deinococci</taxon>
        <taxon>Deinococcales</taxon>
        <taxon>Deinococcaceae</taxon>
        <taxon>Deinococcus</taxon>
    </lineage>
</organism>
<comment type="caution">
    <text evidence="2">The sequence shown here is derived from an EMBL/GenBank/DDBJ whole genome shotgun (WGS) entry which is preliminary data.</text>
</comment>
<proteinExistence type="predicted"/>
<dbReference type="AlphaFoldDB" id="A0A418V0U5"/>
<feature type="compositionally biased region" description="Polar residues" evidence="1">
    <location>
        <begin position="15"/>
        <end position="24"/>
    </location>
</feature>